<evidence type="ECO:0000313" key="7">
    <source>
        <dbReference type="EnsemblPlants" id="KRH08591"/>
    </source>
</evidence>
<dbReference type="Pfam" id="PF23282">
    <property type="entry name" value="WHD_ROQ1"/>
    <property type="match status" value="1"/>
</dbReference>
<dbReference type="InParanoid" id="A0A0R0G1Y1"/>
<dbReference type="Gene3D" id="1.10.8.430">
    <property type="entry name" value="Helical domain of apoptotic protease-activating factors"/>
    <property type="match status" value="1"/>
</dbReference>
<evidence type="ECO:0000259" key="5">
    <source>
        <dbReference type="PROSITE" id="PS50104"/>
    </source>
</evidence>
<evidence type="ECO:0000256" key="4">
    <source>
        <dbReference type="ARBA" id="ARBA00023027"/>
    </source>
</evidence>
<dbReference type="InterPro" id="IPR036390">
    <property type="entry name" value="WH_DNA-bd_sf"/>
</dbReference>
<dbReference type="SMART" id="SM00255">
    <property type="entry name" value="TIR"/>
    <property type="match status" value="1"/>
</dbReference>
<sequence length="1079" mass="123182">MSSSSISYGWKYDVFLSFRGSDTRHGFTGHLYKALLDRGIYTFIDNEELQRGEEITPSLVKAIEDSRIAILVFSKNYASSTFCLDELVHILACVKEKGTMVLPVFYEVDPSDVRHQRGSYEEALNKHKEKFNDDEEKLQKWRIALRQAANLSGYHFKHGNENEYDFVGKIIKEVSQRISRTHLHVANNLVGLESRVLHVTSLLDDKYDGVLMVGIYEARTLQPFAVSGVRHASVSVSDTDTTPVLRSIFWTLQVSTCPYPCRVRCPCRCQCFIGKTTIAREVYNLIADQFEWLCFLDNVRENSIKHGLVHLQKTLLSKTIGESSIKLGSVHEGIPIIKHRFLLKKVLLVVDDVDDLDQLQAIVGGTDWFGSASRVIITTRDKHLLTCHGVTSTYEVDGLNKEEALKLLSGTAFKIDKVDPCYMRILNRVVTYASGLPLALMVIGSNLFGKSIEEWESSIDQYERIPNKKIQDVLKVSFDSLEEDEQQIFLDIACCFKGYALTYVKEILSTHHNFCPEYAIGVLIDKSLIKVDADRVILHDLIEDMGKEIVRQESPREPGKRSRLWFPDDIVEVLEENKGISRIQMITLDYLKYEAAVEWDGVAFKEMNNLKTLIIRSGCLHEGPIHLPNSLRVLEWKVYPSPSLPIDFNPKKLVILKFPYSCLMSLDVLKSKKIFLKMRVLNFNDCQYIREIPDLYGVPNLQELSFCNCENLIKIHESVGFLDKLKILYAEGCSKLMSFPPIKLTSLEILQLSYCHSLESFPEVLGKMENVTSLDIYGTVIKELPFSIQNLTRLRRLELVRCENLEQIRGVPPNLETFSVKDCSSLKDLDLTLLPSWTKERHLLKELRLHGNKNLQNIKGIQLSIEVLSVEYCTSLKDLDLTLLPSWTKERHLLKELHLHGNKNLQKIKGIPLSIEVLSVEYCTSLKDVDVTLPPACTQECCILSTLFFDACGMNLHEIHGIPSIIRTCSARGCQYSTSVPTGMLLNKELHEVSGFKLLRRRILEWFEHSTNESSISFSFRTKFPVISFCVVARPNTYLNLGPIFIFDGMKRLLLREFHFDQVGAHVVLDQISHHLVIF</sequence>
<dbReference type="InterPro" id="IPR032675">
    <property type="entry name" value="LRR_dom_sf"/>
</dbReference>
<dbReference type="InterPro" id="IPR044974">
    <property type="entry name" value="Disease_R_plants"/>
</dbReference>
<reference evidence="7" key="2">
    <citation type="submission" date="2018-02" db="UniProtKB">
        <authorList>
            <consortium name="EnsemblPlants"/>
        </authorList>
    </citation>
    <scope>IDENTIFICATION</scope>
    <source>
        <strain evidence="7">Williams 82</strain>
    </source>
</reference>
<dbReference type="InterPro" id="IPR058546">
    <property type="entry name" value="RPS4B/Roq1-like_LRR"/>
</dbReference>
<dbReference type="SMR" id="A0A0R0G1Y1"/>
<dbReference type="InterPro" id="IPR035897">
    <property type="entry name" value="Toll_tir_struct_dom_sf"/>
</dbReference>
<feature type="domain" description="TIR" evidence="5">
    <location>
        <begin position="10"/>
        <end position="178"/>
    </location>
</feature>
<accession>A0A0R0G1Y1</accession>
<evidence type="ECO:0000313" key="6">
    <source>
        <dbReference type="EMBL" id="KRH08591.1"/>
    </source>
</evidence>
<dbReference type="PaxDb" id="3847-GLYMA16G27550.1"/>
<dbReference type="GO" id="GO:0043531">
    <property type="term" value="F:ADP binding"/>
    <property type="evidence" value="ECO:0007669"/>
    <property type="project" value="InterPro"/>
</dbReference>
<dbReference type="PANTHER" id="PTHR11017">
    <property type="entry name" value="LEUCINE-RICH REPEAT-CONTAINING PROTEIN"/>
    <property type="match status" value="1"/>
</dbReference>
<dbReference type="Pfam" id="PF00931">
    <property type="entry name" value="NB-ARC"/>
    <property type="match status" value="1"/>
</dbReference>
<dbReference type="SUPFAM" id="SSF46785">
    <property type="entry name" value="Winged helix' DNA-binding domain"/>
    <property type="match status" value="1"/>
</dbReference>
<organism evidence="6">
    <name type="scientific">Glycine max</name>
    <name type="common">Soybean</name>
    <name type="synonym">Glycine hispida</name>
    <dbReference type="NCBI Taxonomy" id="3847"/>
    <lineage>
        <taxon>Eukaryota</taxon>
        <taxon>Viridiplantae</taxon>
        <taxon>Streptophyta</taxon>
        <taxon>Embryophyta</taxon>
        <taxon>Tracheophyta</taxon>
        <taxon>Spermatophyta</taxon>
        <taxon>Magnoliopsida</taxon>
        <taxon>eudicotyledons</taxon>
        <taxon>Gunneridae</taxon>
        <taxon>Pentapetalae</taxon>
        <taxon>rosids</taxon>
        <taxon>fabids</taxon>
        <taxon>Fabales</taxon>
        <taxon>Fabaceae</taxon>
        <taxon>Papilionoideae</taxon>
        <taxon>50 kb inversion clade</taxon>
        <taxon>NPAAA clade</taxon>
        <taxon>indigoferoid/millettioid clade</taxon>
        <taxon>Phaseoleae</taxon>
        <taxon>Glycine</taxon>
        <taxon>Glycine subgen. Soja</taxon>
    </lineage>
</organism>
<dbReference type="GO" id="GO:0006952">
    <property type="term" value="P:defense response"/>
    <property type="evidence" value="ECO:0007669"/>
    <property type="project" value="UniProtKB-KW"/>
</dbReference>
<keyword evidence="8" id="KW-1185">Reference proteome</keyword>
<reference evidence="6" key="3">
    <citation type="submission" date="2018-07" db="EMBL/GenBank/DDBJ databases">
        <title>WGS assembly of Glycine max.</title>
        <authorList>
            <person name="Schmutz J."/>
            <person name="Cannon S."/>
            <person name="Schlueter J."/>
            <person name="Ma J."/>
            <person name="Mitros T."/>
            <person name="Nelson W."/>
            <person name="Hyten D."/>
            <person name="Song Q."/>
            <person name="Thelen J."/>
            <person name="Cheng J."/>
            <person name="Xu D."/>
            <person name="Hellsten U."/>
            <person name="May G."/>
            <person name="Yu Y."/>
            <person name="Sakurai T."/>
            <person name="Umezawa T."/>
            <person name="Bhattacharyya M."/>
            <person name="Sandhu D."/>
            <person name="Valliyodan B."/>
            <person name="Lindquist E."/>
            <person name="Peto M."/>
            <person name="Grant D."/>
            <person name="Shu S."/>
            <person name="Goodstein D."/>
            <person name="Barry K."/>
            <person name="Futrell-Griggs M."/>
            <person name="Abernathy B."/>
            <person name="Du J."/>
            <person name="Tian Z."/>
            <person name="Zhu L."/>
            <person name="Gill N."/>
            <person name="Joshi T."/>
            <person name="Libault M."/>
            <person name="Sethuraman A."/>
            <person name="Zhang X."/>
            <person name="Shinozaki K."/>
            <person name="Nguyen H."/>
            <person name="Wing R."/>
            <person name="Cregan P."/>
            <person name="Specht J."/>
            <person name="Grimwood J."/>
            <person name="Rokhsar D."/>
            <person name="Stacey G."/>
            <person name="Shoemaker R."/>
            <person name="Jackson S."/>
        </authorList>
    </citation>
    <scope>NUCLEOTIDE SEQUENCE</scope>
    <source>
        <tissue evidence="6">Callus</tissue>
    </source>
</reference>
<dbReference type="InterPro" id="IPR042197">
    <property type="entry name" value="Apaf_helical"/>
</dbReference>
<keyword evidence="1" id="KW-0433">Leucine-rich repeat</keyword>
<dbReference type="OMA" id="LLPSWTK"/>
<dbReference type="SUPFAM" id="SSF52540">
    <property type="entry name" value="P-loop containing nucleoside triphosphate hydrolases"/>
    <property type="match status" value="1"/>
</dbReference>
<dbReference type="GO" id="GO:0007165">
    <property type="term" value="P:signal transduction"/>
    <property type="evidence" value="ECO:0007669"/>
    <property type="project" value="InterPro"/>
</dbReference>
<evidence type="ECO:0000313" key="8">
    <source>
        <dbReference type="Proteomes" id="UP000008827"/>
    </source>
</evidence>
<evidence type="ECO:0000256" key="1">
    <source>
        <dbReference type="ARBA" id="ARBA00022614"/>
    </source>
</evidence>
<dbReference type="AlphaFoldDB" id="A0A0R0G1Y1"/>
<dbReference type="EnsemblPlants" id="KRH08591">
    <property type="protein sequence ID" value="KRH08591"/>
    <property type="gene ID" value="GLYMA_16G159600"/>
</dbReference>
<dbReference type="InterPro" id="IPR058192">
    <property type="entry name" value="WHD_ROQ1-like"/>
</dbReference>
<evidence type="ECO:0000256" key="2">
    <source>
        <dbReference type="ARBA" id="ARBA00022737"/>
    </source>
</evidence>
<proteinExistence type="predicted"/>
<dbReference type="InterPro" id="IPR000157">
    <property type="entry name" value="TIR_dom"/>
</dbReference>
<keyword evidence="3" id="KW-0611">Plant defense</keyword>
<dbReference type="Pfam" id="PF01582">
    <property type="entry name" value="TIR"/>
    <property type="match status" value="1"/>
</dbReference>
<dbReference type="Gene3D" id="3.40.50.300">
    <property type="entry name" value="P-loop containing nucleotide triphosphate hydrolases"/>
    <property type="match status" value="1"/>
</dbReference>
<dbReference type="Gene3D" id="3.40.50.10140">
    <property type="entry name" value="Toll/interleukin-1 receptor homology (TIR) domain"/>
    <property type="match status" value="1"/>
</dbReference>
<keyword evidence="2" id="KW-0677">Repeat</keyword>
<keyword evidence="4" id="KW-0520">NAD</keyword>
<reference evidence="6 7" key="1">
    <citation type="journal article" date="2010" name="Nature">
        <title>Genome sequence of the palaeopolyploid soybean.</title>
        <authorList>
            <person name="Schmutz J."/>
            <person name="Cannon S.B."/>
            <person name="Schlueter J."/>
            <person name="Ma J."/>
            <person name="Mitros T."/>
            <person name="Nelson W."/>
            <person name="Hyten D.L."/>
            <person name="Song Q."/>
            <person name="Thelen J.J."/>
            <person name="Cheng J."/>
            <person name="Xu D."/>
            <person name="Hellsten U."/>
            <person name="May G.D."/>
            <person name="Yu Y."/>
            <person name="Sakurai T."/>
            <person name="Umezawa T."/>
            <person name="Bhattacharyya M.K."/>
            <person name="Sandhu D."/>
            <person name="Valliyodan B."/>
            <person name="Lindquist E."/>
            <person name="Peto M."/>
            <person name="Grant D."/>
            <person name="Shu S."/>
            <person name="Goodstein D."/>
            <person name="Barry K."/>
            <person name="Futrell-Griggs M."/>
            <person name="Abernathy B."/>
            <person name="Du J."/>
            <person name="Tian Z."/>
            <person name="Zhu L."/>
            <person name="Gill N."/>
            <person name="Joshi T."/>
            <person name="Libault M."/>
            <person name="Sethuraman A."/>
            <person name="Zhang X.-C."/>
            <person name="Shinozaki K."/>
            <person name="Nguyen H.T."/>
            <person name="Wing R.A."/>
            <person name="Cregan P."/>
            <person name="Specht J."/>
            <person name="Grimwood J."/>
            <person name="Rokhsar D."/>
            <person name="Stacey G."/>
            <person name="Shoemaker R.C."/>
            <person name="Jackson S.A."/>
        </authorList>
    </citation>
    <scope>NUCLEOTIDE SEQUENCE</scope>
    <source>
        <strain evidence="7">cv. Williams 82</strain>
        <tissue evidence="6">Callus</tissue>
    </source>
</reference>
<dbReference type="PANTHER" id="PTHR11017:SF219">
    <property type="entry name" value="ARCHAEAL ATPASE"/>
    <property type="match status" value="1"/>
</dbReference>
<dbReference type="Proteomes" id="UP000008827">
    <property type="component" value="Chromosome 16"/>
</dbReference>
<dbReference type="Gramene" id="KRH08591">
    <property type="protein sequence ID" value="KRH08591"/>
    <property type="gene ID" value="GLYMA_16G159600"/>
</dbReference>
<dbReference type="InterPro" id="IPR027417">
    <property type="entry name" value="P-loop_NTPase"/>
</dbReference>
<evidence type="ECO:0000256" key="3">
    <source>
        <dbReference type="ARBA" id="ARBA00022821"/>
    </source>
</evidence>
<dbReference type="SUPFAM" id="SSF52200">
    <property type="entry name" value="Toll/Interleukin receptor TIR domain"/>
    <property type="match status" value="1"/>
</dbReference>
<protein>
    <recommendedName>
        <fullName evidence="5">TIR domain-containing protein</fullName>
    </recommendedName>
</protein>
<dbReference type="PRINTS" id="PR00364">
    <property type="entry name" value="DISEASERSIST"/>
</dbReference>
<name>A0A0R0G1Y1_SOYBN</name>
<dbReference type="SUPFAM" id="SSF52058">
    <property type="entry name" value="L domain-like"/>
    <property type="match status" value="2"/>
</dbReference>
<dbReference type="PROSITE" id="PS50104">
    <property type="entry name" value="TIR"/>
    <property type="match status" value="1"/>
</dbReference>
<gene>
    <name evidence="6" type="ORF">GLYMA_16G159600</name>
</gene>
<dbReference type="Pfam" id="PF23286">
    <property type="entry name" value="LRR_13"/>
    <property type="match status" value="1"/>
</dbReference>
<dbReference type="EMBL" id="CM000849">
    <property type="protein sequence ID" value="KRH08591.1"/>
    <property type="molecule type" value="Genomic_DNA"/>
</dbReference>
<dbReference type="Gene3D" id="3.80.10.10">
    <property type="entry name" value="Ribonuclease Inhibitor"/>
    <property type="match status" value="2"/>
</dbReference>
<dbReference type="FunFam" id="3.40.50.10140:FF:000007">
    <property type="entry name" value="Disease resistance protein (TIR-NBS-LRR class)"/>
    <property type="match status" value="1"/>
</dbReference>
<dbReference type="InterPro" id="IPR002182">
    <property type="entry name" value="NB-ARC"/>
</dbReference>